<accession>A0AAJ0EUI6</accession>
<dbReference type="RefSeq" id="XP_060426298.1">
    <property type="nucleotide sequence ID" value="XM_060572737.1"/>
</dbReference>
<gene>
    <name evidence="2" type="ORF">BDP55DRAFT_635039</name>
</gene>
<protein>
    <submittedName>
        <fullName evidence="2">Uncharacterized protein</fullName>
    </submittedName>
</protein>
<evidence type="ECO:0000313" key="3">
    <source>
        <dbReference type="Proteomes" id="UP001224890"/>
    </source>
</evidence>
<feature type="compositionally biased region" description="Basic and acidic residues" evidence="1">
    <location>
        <begin position="122"/>
        <end position="131"/>
    </location>
</feature>
<organism evidence="2 3">
    <name type="scientific">Colletotrichum godetiae</name>
    <dbReference type="NCBI Taxonomy" id="1209918"/>
    <lineage>
        <taxon>Eukaryota</taxon>
        <taxon>Fungi</taxon>
        <taxon>Dikarya</taxon>
        <taxon>Ascomycota</taxon>
        <taxon>Pezizomycotina</taxon>
        <taxon>Sordariomycetes</taxon>
        <taxon>Hypocreomycetidae</taxon>
        <taxon>Glomerellales</taxon>
        <taxon>Glomerellaceae</taxon>
        <taxon>Colletotrichum</taxon>
        <taxon>Colletotrichum acutatum species complex</taxon>
    </lineage>
</organism>
<evidence type="ECO:0000256" key="1">
    <source>
        <dbReference type="SAM" id="MobiDB-lite"/>
    </source>
</evidence>
<dbReference type="AlphaFoldDB" id="A0AAJ0EUI6"/>
<keyword evidence="3" id="KW-1185">Reference proteome</keyword>
<evidence type="ECO:0000313" key="2">
    <source>
        <dbReference type="EMBL" id="KAK1672295.1"/>
    </source>
</evidence>
<dbReference type="GeneID" id="85457263"/>
<dbReference type="EMBL" id="JAHMHR010000039">
    <property type="protein sequence ID" value="KAK1672295.1"/>
    <property type="molecule type" value="Genomic_DNA"/>
</dbReference>
<dbReference type="Proteomes" id="UP001224890">
    <property type="component" value="Unassembled WGS sequence"/>
</dbReference>
<feature type="region of interest" description="Disordered" evidence="1">
    <location>
        <begin position="93"/>
        <end position="143"/>
    </location>
</feature>
<name>A0AAJ0EUI6_9PEZI</name>
<sequence length="170" mass="19444">MTLSYIFVSKCAENTIDLIPIQRRVEPTQLNQITESPVCDSIQQASTQANSEARQQERKPHEVGIKKYRRIPSSDTPPTFIWFTSTDLKLANALSKKKRPSHDARNNKRPQNGHNGLTMMESRSESVDLHSLHPTTTTSIGYPMRLRNTHAMALYTCRKYPGHDRQQENP</sequence>
<proteinExistence type="predicted"/>
<comment type="caution">
    <text evidence="2">The sequence shown here is derived from an EMBL/GenBank/DDBJ whole genome shotgun (WGS) entry which is preliminary data.</text>
</comment>
<reference evidence="2" key="1">
    <citation type="submission" date="2021-06" db="EMBL/GenBank/DDBJ databases">
        <title>Comparative genomics, transcriptomics and evolutionary studies reveal genomic signatures of adaptation to plant cell wall in hemibiotrophic fungi.</title>
        <authorList>
            <consortium name="DOE Joint Genome Institute"/>
            <person name="Baroncelli R."/>
            <person name="Diaz J.F."/>
            <person name="Benocci T."/>
            <person name="Peng M."/>
            <person name="Battaglia E."/>
            <person name="Haridas S."/>
            <person name="Andreopoulos W."/>
            <person name="Labutti K."/>
            <person name="Pangilinan J."/>
            <person name="Floch G.L."/>
            <person name="Makela M.R."/>
            <person name="Henrissat B."/>
            <person name="Grigoriev I.V."/>
            <person name="Crouch J.A."/>
            <person name="De Vries R.P."/>
            <person name="Sukno S.A."/>
            <person name="Thon M.R."/>
        </authorList>
    </citation>
    <scope>NUCLEOTIDE SEQUENCE</scope>
    <source>
        <strain evidence="2">CBS 193.32</strain>
    </source>
</reference>